<comment type="caution">
    <text evidence="2">The sequence shown here is derived from an EMBL/GenBank/DDBJ whole genome shotgun (WGS) entry which is preliminary data.</text>
</comment>
<dbReference type="Pfam" id="PF13560">
    <property type="entry name" value="HTH_31"/>
    <property type="match status" value="1"/>
</dbReference>
<organism evidence="2 3">
    <name type="scientific">Amycolatopsis halotolerans</name>
    <dbReference type="NCBI Taxonomy" id="330083"/>
    <lineage>
        <taxon>Bacteria</taxon>
        <taxon>Bacillati</taxon>
        <taxon>Actinomycetota</taxon>
        <taxon>Actinomycetes</taxon>
        <taxon>Pseudonocardiales</taxon>
        <taxon>Pseudonocardiaceae</taxon>
        <taxon>Amycolatopsis</taxon>
    </lineage>
</organism>
<dbReference type="EMBL" id="JBHRWI010000076">
    <property type="protein sequence ID" value="MFC3517292.1"/>
    <property type="molecule type" value="Genomic_DNA"/>
</dbReference>
<name>A0ABV7QZF5_9PSEU</name>
<dbReference type="PROSITE" id="PS50943">
    <property type="entry name" value="HTH_CROC1"/>
    <property type="match status" value="1"/>
</dbReference>
<dbReference type="Pfam" id="PF17765">
    <property type="entry name" value="MLTR_LBD"/>
    <property type="match status" value="1"/>
</dbReference>
<dbReference type="SUPFAM" id="SSF47413">
    <property type="entry name" value="lambda repressor-like DNA-binding domains"/>
    <property type="match status" value="1"/>
</dbReference>
<dbReference type="CDD" id="cd00093">
    <property type="entry name" value="HTH_XRE"/>
    <property type="match status" value="1"/>
</dbReference>
<dbReference type="Gene3D" id="3.30.450.180">
    <property type="match status" value="1"/>
</dbReference>
<accession>A0ABV7QZF5</accession>
<protein>
    <submittedName>
        <fullName evidence="2">Helix-turn-helix domain-containing protein</fullName>
    </submittedName>
</protein>
<dbReference type="RefSeq" id="WP_377872510.1">
    <property type="nucleotide sequence ID" value="NZ_JBHMAY010000038.1"/>
</dbReference>
<dbReference type="PANTHER" id="PTHR35010">
    <property type="entry name" value="BLL4672 PROTEIN-RELATED"/>
    <property type="match status" value="1"/>
</dbReference>
<sequence length="293" mass="32444">MSVAADLKEFLVSRRAKVTPDQVGLPSSGRRRVPGLRREEVATLAGVSPDYYVQIERGRAGDISEEVLYAISRALLLNDVETAHLFGLARARPRTGARRAPDRVPDGVLLMLDRTPDLPMLVQNGRLDLVAANDLGRALYSDVYDRSPGTPNLARYVFFDDRSAEFFPDWGLIADYAVCLLRAEAGRAPYHRKLTELIGELATRSDEFKTRWARHDVRTHDRGEKQFRHPVVGDLTLRYEGLAIPGTDGLSLYSYLAPPGDHSAHDALLLLASWAKTHAEPAADPSVSPPRTP</sequence>
<dbReference type="InterPro" id="IPR001387">
    <property type="entry name" value="Cro/C1-type_HTH"/>
</dbReference>
<keyword evidence="3" id="KW-1185">Reference proteome</keyword>
<dbReference type="PANTHER" id="PTHR35010:SF2">
    <property type="entry name" value="BLL4672 PROTEIN"/>
    <property type="match status" value="1"/>
</dbReference>
<dbReference type="Gene3D" id="1.10.260.40">
    <property type="entry name" value="lambda repressor-like DNA-binding domains"/>
    <property type="match status" value="1"/>
</dbReference>
<evidence type="ECO:0000313" key="3">
    <source>
        <dbReference type="Proteomes" id="UP001595764"/>
    </source>
</evidence>
<dbReference type="InterPro" id="IPR041413">
    <property type="entry name" value="MLTR_LBD"/>
</dbReference>
<reference evidence="3" key="1">
    <citation type="journal article" date="2019" name="Int. J. Syst. Evol. Microbiol.">
        <title>The Global Catalogue of Microorganisms (GCM) 10K type strain sequencing project: providing services to taxonomists for standard genome sequencing and annotation.</title>
        <authorList>
            <consortium name="The Broad Institute Genomics Platform"/>
            <consortium name="The Broad Institute Genome Sequencing Center for Infectious Disease"/>
            <person name="Wu L."/>
            <person name="Ma J."/>
        </authorList>
    </citation>
    <scope>NUCLEOTIDE SEQUENCE [LARGE SCALE GENOMIC DNA]</scope>
    <source>
        <strain evidence="3">CGMCC 4.7682</strain>
    </source>
</reference>
<dbReference type="SMART" id="SM00530">
    <property type="entry name" value="HTH_XRE"/>
    <property type="match status" value="1"/>
</dbReference>
<evidence type="ECO:0000313" key="2">
    <source>
        <dbReference type="EMBL" id="MFC3517292.1"/>
    </source>
</evidence>
<gene>
    <name evidence="2" type="ORF">ACFORO_44535</name>
</gene>
<proteinExistence type="predicted"/>
<evidence type="ECO:0000259" key="1">
    <source>
        <dbReference type="PROSITE" id="PS50943"/>
    </source>
</evidence>
<dbReference type="Proteomes" id="UP001595764">
    <property type="component" value="Unassembled WGS sequence"/>
</dbReference>
<feature type="domain" description="HTH cro/C1-type" evidence="1">
    <location>
        <begin position="35"/>
        <end position="85"/>
    </location>
</feature>
<dbReference type="InterPro" id="IPR010982">
    <property type="entry name" value="Lambda_DNA-bd_dom_sf"/>
</dbReference>